<proteinExistence type="predicted"/>
<gene>
    <name evidence="2" type="ORF">K443DRAFT_5676</name>
</gene>
<sequence length="314" mass="34452">MIALSPDPIDSFNITILISLLHTTTSNENKYSQRNATSLHPPPYALSVPAFSPGKTRKSTLSSSRMSTTKLAHCSLHSWLPLWDETFKLSTSSTHFMQPQLPSYLVSIPQKKDALPAAQLPKPEGSSSVPVVNTTVQKSNIVAVSVCPGISRVDTISALFNADWTIHFTPLGIALYVILQPVLRIFFKSPEMAMQSTLHALFLPTPLKVPPGTLYRECAVVTLQVSVPEKLALSNPEASPSKKGKGKAGEEVLEILDDGEYGGEVAGRLVWEAYEEALKVWGKENPASEEDIKREEERKRKQEKVGVVDEVSPH</sequence>
<dbReference type="OrthoDB" id="191979at2759"/>
<dbReference type="EMBL" id="KN838584">
    <property type="protein sequence ID" value="KIK03096.1"/>
    <property type="molecule type" value="Genomic_DNA"/>
</dbReference>
<dbReference type="HOGENOM" id="CLU_885862_0_0_1"/>
<accession>A0A0C9XDZ2</accession>
<feature type="region of interest" description="Disordered" evidence="1">
    <location>
        <begin position="33"/>
        <end position="64"/>
    </location>
</feature>
<dbReference type="STRING" id="1095629.A0A0C9XDZ2"/>
<reference evidence="3" key="2">
    <citation type="submission" date="2015-01" db="EMBL/GenBank/DDBJ databases">
        <title>Evolutionary Origins and Diversification of the Mycorrhizal Mutualists.</title>
        <authorList>
            <consortium name="DOE Joint Genome Institute"/>
            <consortium name="Mycorrhizal Genomics Consortium"/>
            <person name="Kohler A."/>
            <person name="Kuo A."/>
            <person name="Nagy L.G."/>
            <person name="Floudas D."/>
            <person name="Copeland A."/>
            <person name="Barry K.W."/>
            <person name="Cichocki N."/>
            <person name="Veneault-Fourrey C."/>
            <person name="LaButti K."/>
            <person name="Lindquist E.A."/>
            <person name="Lipzen A."/>
            <person name="Lundell T."/>
            <person name="Morin E."/>
            <person name="Murat C."/>
            <person name="Riley R."/>
            <person name="Ohm R."/>
            <person name="Sun H."/>
            <person name="Tunlid A."/>
            <person name="Henrissat B."/>
            <person name="Grigoriev I.V."/>
            <person name="Hibbett D.S."/>
            <person name="Martin F."/>
        </authorList>
    </citation>
    <scope>NUCLEOTIDE SEQUENCE [LARGE SCALE GENOMIC DNA]</scope>
    <source>
        <strain evidence="3">LaAM-08-1</strain>
    </source>
</reference>
<evidence type="ECO:0000313" key="2">
    <source>
        <dbReference type="EMBL" id="KIK03096.1"/>
    </source>
</evidence>
<feature type="region of interest" description="Disordered" evidence="1">
    <location>
        <begin position="285"/>
        <end position="314"/>
    </location>
</feature>
<evidence type="ECO:0000256" key="1">
    <source>
        <dbReference type="SAM" id="MobiDB-lite"/>
    </source>
</evidence>
<keyword evidence="3" id="KW-1185">Reference proteome</keyword>
<dbReference type="Proteomes" id="UP000054477">
    <property type="component" value="Unassembled WGS sequence"/>
</dbReference>
<dbReference type="AlphaFoldDB" id="A0A0C9XDZ2"/>
<protein>
    <submittedName>
        <fullName evidence="2">Uncharacterized protein</fullName>
    </submittedName>
</protein>
<organism evidence="2 3">
    <name type="scientific">Laccaria amethystina LaAM-08-1</name>
    <dbReference type="NCBI Taxonomy" id="1095629"/>
    <lineage>
        <taxon>Eukaryota</taxon>
        <taxon>Fungi</taxon>
        <taxon>Dikarya</taxon>
        <taxon>Basidiomycota</taxon>
        <taxon>Agaricomycotina</taxon>
        <taxon>Agaricomycetes</taxon>
        <taxon>Agaricomycetidae</taxon>
        <taxon>Agaricales</taxon>
        <taxon>Agaricineae</taxon>
        <taxon>Hydnangiaceae</taxon>
        <taxon>Laccaria</taxon>
    </lineage>
</organism>
<name>A0A0C9XDZ2_9AGAR</name>
<feature type="compositionally biased region" description="Basic and acidic residues" evidence="1">
    <location>
        <begin position="290"/>
        <end position="314"/>
    </location>
</feature>
<evidence type="ECO:0000313" key="3">
    <source>
        <dbReference type="Proteomes" id="UP000054477"/>
    </source>
</evidence>
<reference evidence="2 3" key="1">
    <citation type="submission" date="2014-04" db="EMBL/GenBank/DDBJ databases">
        <authorList>
            <consortium name="DOE Joint Genome Institute"/>
            <person name="Kuo A."/>
            <person name="Kohler A."/>
            <person name="Nagy L.G."/>
            <person name="Floudas D."/>
            <person name="Copeland A."/>
            <person name="Barry K.W."/>
            <person name="Cichocki N."/>
            <person name="Veneault-Fourrey C."/>
            <person name="LaButti K."/>
            <person name="Lindquist E.A."/>
            <person name="Lipzen A."/>
            <person name="Lundell T."/>
            <person name="Morin E."/>
            <person name="Murat C."/>
            <person name="Sun H."/>
            <person name="Tunlid A."/>
            <person name="Henrissat B."/>
            <person name="Grigoriev I.V."/>
            <person name="Hibbett D.S."/>
            <person name="Martin F."/>
            <person name="Nordberg H.P."/>
            <person name="Cantor M.N."/>
            <person name="Hua S.X."/>
        </authorList>
    </citation>
    <scope>NUCLEOTIDE SEQUENCE [LARGE SCALE GENOMIC DNA]</scope>
    <source>
        <strain evidence="2 3">LaAM-08-1</strain>
    </source>
</reference>